<dbReference type="EC" id="2.7.13.3" evidence="3"/>
<evidence type="ECO:0000256" key="6">
    <source>
        <dbReference type="ARBA" id="ARBA00022679"/>
    </source>
</evidence>
<evidence type="ECO:0000256" key="1">
    <source>
        <dbReference type="ARBA" id="ARBA00000085"/>
    </source>
</evidence>
<evidence type="ECO:0000256" key="9">
    <source>
        <dbReference type="ARBA" id="ARBA00022840"/>
    </source>
</evidence>
<keyword evidence="6" id="KW-0808">Transferase</keyword>
<evidence type="ECO:0000256" key="7">
    <source>
        <dbReference type="ARBA" id="ARBA00022741"/>
    </source>
</evidence>
<keyword evidence="4" id="KW-1003">Cell membrane</keyword>
<dbReference type="Gene3D" id="1.10.287.130">
    <property type="match status" value="1"/>
</dbReference>
<dbReference type="PRINTS" id="PR00344">
    <property type="entry name" value="BCTRLSENSOR"/>
</dbReference>
<dbReference type="Proteomes" id="UP000272481">
    <property type="component" value="Unassembled WGS sequence"/>
</dbReference>
<evidence type="ECO:0000259" key="14">
    <source>
        <dbReference type="PROSITE" id="PS50885"/>
    </source>
</evidence>
<organism evidence="15 16">
    <name type="scientific">Bhargavaea beijingensis</name>
    <dbReference type="NCBI Taxonomy" id="426756"/>
    <lineage>
        <taxon>Bacteria</taxon>
        <taxon>Bacillati</taxon>
        <taxon>Bacillota</taxon>
        <taxon>Bacilli</taxon>
        <taxon>Bacillales</taxon>
        <taxon>Caryophanaceae</taxon>
        <taxon>Bhargavaea</taxon>
    </lineage>
</organism>
<dbReference type="Gene3D" id="6.10.340.10">
    <property type="match status" value="1"/>
</dbReference>
<evidence type="ECO:0000256" key="2">
    <source>
        <dbReference type="ARBA" id="ARBA00004651"/>
    </source>
</evidence>
<evidence type="ECO:0000256" key="5">
    <source>
        <dbReference type="ARBA" id="ARBA00022553"/>
    </source>
</evidence>
<dbReference type="SUPFAM" id="SSF55874">
    <property type="entry name" value="ATPase domain of HSP90 chaperone/DNA topoisomerase II/histidine kinase"/>
    <property type="match status" value="1"/>
</dbReference>
<dbReference type="EMBL" id="RWGW01000006">
    <property type="protein sequence ID" value="RSK34952.1"/>
    <property type="molecule type" value="Genomic_DNA"/>
</dbReference>
<dbReference type="InterPro" id="IPR005467">
    <property type="entry name" value="His_kinase_dom"/>
</dbReference>
<dbReference type="InterPro" id="IPR036097">
    <property type="entry name" value="HisK_dim/P_sf"/>
</dbReference>
<dbReference type="InterPro" id="IPR003660">
    <property type="entry name" value="HAMP_dom"/>
</dbReference>
<feature type="domain" description="Histidine kinase" evidence="13">
    <location>
        <begin position="176"/>
        <end position="390"/>
    </location>
</feature>
<evidence type="ECO:0000259" key="13">
    <source>
        <dbReference type="PROSITE" id="PS50109"/>
    </source>
</evidence>
<dbReference type="CDD" id="cd00075">
    <property type="entry name" value="HATPase"/>
    <property type="match status" value="1"/>
</dbReference>
<dbReference type="SUPFAM" id="SSF47384">
    <property type="entry name" value="Homodimeric domain of signal transducing histidine kinase"/>
    <property type="match status" value="1"/>
</dbReference>
<evidence type="ECO:0000256" key="4">
    <source>
        <dbReference type="ARBA" id="ARBA00022475"/>
    </source>
</evidence>
<dbReference type="Gene3D" id="3.30.565.10">
    <property type="entry name" value="Histidine kinase-like ATPase, C-terminal domain"/>
    <property type="match status" value="1"/>
</dbReference>
<dbReference type="SMART" id="SM00387">
    <property type="entry name" value="HATPase_c"/>
    <property type="match status" value="1"/>
</dbReference>
<keyword evidence="16" id="KW-1185">Reference proteome</keyword>
<dbReference type="GO" id="GO:0016301">
    <property type="term" value="F:kinase activity"/>
    <property type="evidence" value="ECO:0007669"/>
    <property type="project" value="UniProtKB-KW"/>
</dbReference>
<dbReference type="CDD" id="cd00082">
    <property type="entry name" value="HisKA"/>
    <property type="match status" value="1"/>
</dbReference>
<comment type="catalytic activity">
    <reaction evidence="1">
        <text>ATP + protein L-histidine = ADP + protein N-phospho-L-histidine.</text>
        <dbReference type="EC" id="2.7.13.3"/>
    </reaction>
</comment>
<evidence type="ECO:0000313" key="16">
    <source>
        <dbReference type="Proteomes" id="UP000272481"/>
    </source>
</evidence>
<dbReference type="PROSITE" id="PS50109">
    <property type="entry name" value="HIS_KIN"/>
    <property type="match status" value="1"/>
</dbReference>
<evidence type="ECO:0000256" key="11">
    <source>
        <dbReference type="ARBA" id="ARBA00023136"/>
    </source>
</evidence>
<dbReference type="InterPro" id="IPR003594">
    <property type="entry name" value="HATPase_dom"/>
</dbReference>
<evidence type="ECO:0000256" key="3">
    <source>
        <dbReference type="ARBA" id="ARBA00012438"/>
    </source>
</evidence>
<keyword evidence="12" id="KW-1133">Transmembrane helix</keyword>
<evidence type="ECO:0000256" key="8">
    <source>
        <dbReference type="ARBA" id="ARBA00022777"/>
    </source>
</evidence>
<dbReference type="Pfam" id="PF02518">
    <property type="entry name" value="HATPase_c"/>
    <property type="match status" value="1"/>
</dbReference>
<keyword evidence="5" id="KW-0597">Phosphoprotein</keyword>
<dbReference type="InterPro" id="IPR003661">
    <property type="entry name" value="HisK_dim/P_dom"/>
</dbReference>
<evidence type="ECO:0000256" key="12">
    <source>
        <dbReference type="SAM" id="Phobius"/>
    </source>
</evidence>
<dbReference type="PANTHER" id="PTHR45453">
    <property type="entry name" value="PHOSPHATE REGULON SENSOR PROTEIN PHOR"/>
    <property type="match status" value="1"/>
</dbReference>
<dbReference type="InterPro" id="IPR036890">
    <property type="entry name" value="HATPase_C_sf"/>
</dbReference>
<keyword evidence="9" id="KW-0067">ATP-binding</keyword>
<feature type="domain" description="HAMP" evidence="14">
    <location>
        <begin position="116"/>
        <end position="168"/>
    </location>
</feature>
<feature type="transmembrane region" description="Helical" evidence="12">
    <location>
        <begin position="45"/>
        <end position="69"/>
    </location>
</feature>
<comment type="caution">
    <text evidence="15">The sequence shown here is derived from an EMBL/GenBank/DDBJ whole genome shotgun (WGS) entry which is preliminary data.</text>
</comment>
<keyword evidence="8 15" id="KW-0418">Kinase</keyword>
<dbReference type="PROSITE" id="PS50885">
    <property type="entry name" value="HAMP"/>
    <property type="match status" value="1"/>
</dbReference>
<dbReference type="SMART" id="SM00304">
    <property type="entry name" value="HAMP"/>
    <property type="match status" value="1"/>
</dbReference>
<dbReference type="CDD" id="cd06225">
    <property type="entry name" value="HAMP"/>
    <property type="match status" value="1"/>
</dbReference>
<dbReference type="Pfam" id="PF00512">
    <property type="entry name" value="HisKA"/>
    <property type="match status" value="1"/>
</dbReference>
<dbReference type="InterPro" id="IPR004358">
    <property type="entry name" value="Sig_transdc_His_kin-like_C"/>
</dbReference>
<dbReference type="InterPro" id="IPR050351">
    <property type="entry name" value="BphY/WalK/GraS-like"/>
</dbReference>
<dbReference type="SMART" id="SM00388">
    <property type="entry name" value="HisKA"/>
    <property type="match status" value="1"/>
</dbReference>
<keyword evidence="12" id="KW-0812">Transmembrane</keyword>
<accession>A0ABX9ZEX7</accession>
<evidence type="ECO:0000256" key="10">
    <source>
        <dbReference type="ARBA" id="ARBA00023012"/>
    </source>
</evidence>
<dbReference type="Pfam" id="PF00672">
    <property type="entry name" value="HAMP"/>
    <property type="match status" value="1"/>
</dbReference>
<keyword evidence="10" id="KW-0902">Two-component regulatory system</keyword>
<evidence type="ECO:0000313" key="15">
    <source>
        <dbReference type="EMBL" id="RSK34952.1"/>
    </source>
</evidence>
<gene>
    <name evidence="15" type="ORF">EJA12_04560</name>
</gene>
<dbReference type="PANTHER" id="PTHR45453:SF1">
    <property type="entry name" value="PHOSPHATE REGULON SENSOR PROTEIN PHOR"/>
    <property type="match status" value="1"/>
</dbReference>
<name>A0ABX9ZEX7_9BACL</name>
<keyword evidence="11 12" id="KW-0472">Membrane</keyword>
<comment type="subcellular location">
    <subcellularLocation>
        <location evidence="2">Cell membrane</location>
        <topology evidence="2">Multi-pass membrane protein</topology>
    </subcellularLocation>
</comment>
<proteinExistence type="predicted"/>
<protein>
    <recommendedName>
        <fullName evidence="3">histidine kinase</fullName>
        <ecNumber evidence="3">2.7.13.3</ecNumber>
    </recommendedName>
</protein>
<sequence>MMRILRNCVRKLRSIRLNPYESSRSGEWGINLLRNKLQKQFPKSFLWKITLLNIAITTIVIAISSWAVYSTACILVENNQSAEYAAAFRVALRQDLWIFSVIAILTGGLLHLKSNRALTKPIRELIRATKELKSGADPRPVAVRTNGDMQELILHFNDLVDQLSYNRRQQKKLVSDLSHEIRTPISNINGYLNALKNGVIEGSPDLYTSLHNESERLIDLVEQLERLKEWDDARHQHFLAKDQVNAHDLVSQAANMFKWTLQDRGIQCEVHAEPMNLVVDGAGITQVLANLIENAIRYYSGEGPVRITGERMESAYRITVAGPGLPIPEEDRTELFTRFHRVERSRKRETGGLGLGLAISDEIVCRHGGKLFLETDGHSHAFQFTIPCRE</sequence>
<reference evidence="15 16" key="1">
    <citation type="submission" date="2018-12" db="EMBL/GenBank/DDBJ databases">
        <title>Comparitive functional genomics of dry heat resistant strains isolated from the viking spacecraft.</title>
        <authorList>
            <person name="Seuylemezian A."/>
            <person name="Vaishampayan P."/>
        </authorList>
    </citation>
    <scope>NUCLEOTIDE SEQUENCE [LARGE SCALE GENOMIC DNA]</scope>
    <source>
        <strain evidence="15 16">M6-11</strain>
    </source>
</reference>
<keyword evidence="7" id="KW-0547">Nucleotide-binding</keyword>